<feature type="transmembrane region" description="Helical" evidence="2">
    <location>
        <begin position="198"/>
        <end position="218"/>
    </location>
</feature>
<evidence type="ECO:0000256" key="2">
    <source>
        <dbReference type="SAM" id="Phobius"/>
    </source>
</evidence>
<dbReference type="AlphaFoldDB" id="A0A553WCX2"/>
<gene>
    <name evidence="4" type="ORF">FOM92_15790</name>
</gene>
<dbReference type="InterPro" id="IPR052173">
    <property type="entry name" value="Beta-lactam_resp_regulator"/>
</dbReference>
<name>A0A553WCX2_9SPHN</name>
<feature type="domain" description="Peptidase M56" evidence="3">
    <location>
        <begin position="13"/>
        <end position="277"/>
    </location>
</feature>
<keyword evidence="2" id="KW-1133">Transmembrane helix</keyword>
<keyword evidence="5" id="KW-1185">Reference proteome</keyword>
<reference evidence="4 5" key="1">
    <citation type="submission" date="2019-07" db="EMBL/GenBank/DDBJ databases">
        <authorList>
            <person name="Park M."/>
        </authorList>
    </citation>
    <scope>NUCLEOTIDE SEQUENCE [LARGE SCALE GENOMIC DNA]</scope>
    <source>
        <strain evidence="4 5">KCTC32445</strain>
    </source>
</reference>
<dbReference type="RefSeq" id="WP_143777754.1">
    <property type="nucleotide sequence ID" value="NZ_VKKU01000002.1"/>
</dbReference>
<proteinExistence type="predicted"/>
<dbReference type="EMBL" id="VKKU01000002">
    <property type="protein sequence ID" value="TSB02536.1"/>
    <property type="molecule type" value="Genomic_DNA"/>
</dbReference>
<feature type="transmembrane region" description="Helical" evidence="2">
    <location>
        <begin position="295"/>
        <end position="317"/>
    </location>
</feature>
<dbReference type="Proteomes" id="UP000320160">
    <property type="component" value="Unassembled WGS sequence"/>
</dbReference>
<protein>
    <recommendedName>
        <fullName evidence="3">Peptidase M56 domain-containing protein</fullName>
    </recommendedName>
</protein>
<keyword evidence="2" id="KW-0812">Transmembrane</keyword>
<dbReference type="CDD" id="cd07341">
    <property type="entry name" value="M56_BlaR1_MecR1_like"/>
    <property type="match status" value="1"/>
</dbReference>
<feature type="transmembrane region" description="Helical" evidence="2">
    <location>
        <begin position="6"/>
        <end position="27"/>
    </location>
</feature>
<evidence type="ECO:0000256" key="1">
    <source>
        <dbReference type="SAM" id="Coils"/>
    </source>
</evidence>
<dbReference type="Pfam" id="PF05569">
    <property type="entry name" value="Peptidase_M56"/>
    <property type="match status" value="1"/>
</dbReference>
<keyword evidence="1" id="KW-0175">Coiled coil</keyword>
<accession>A0A553WCX2</accession>
<dbReference type="PANTHER" id="PTHR34978:SF3">
    <property type="entry name" value="SLR0241 PROTEIN"/>
    <property type="match status" value="1"/>
</dbReference>
<organism evidence="4 5">
    <name type="scientific">Sphingorhabdus contaminans</name>
    <dbReference type="NCBI Taxonomy" id="1343899"/>
    <lineage>
        <taxon>Bacteria</taxon>
        <taxon>Pseudomonadati</taxon>
        <taxon>Pseudomonadota</taxon>
        <taxon>Alphaproteobacteria</taxon>
        <taxon>Sphingomonadales</taxon>
        <taxon>Sphingomonadaceae</taxon>
        <taxon>Sphingorhabdus</taxon>
    </lineage>
</organism>
<dbReference type="InterPro" id="IPR008756">
    <property type="entry name" value="Peptidase_M56"/>
</dbReference>
<dbReference type="OrthoDB" id="1628901at2"/>
<feature type="transmembrane region" description="Helical" evidence="2">
    <location>
        <begin position="34"/>
        <end position="53"/>
    </location>
</feature>
<feature type="coiled-coil region" evidence="1">
    <location>
        <begin position="374"/>
        <end position="408"/>
    </location>
</feature>
<comment type="caution">
    <text evidence="4">The sequence shown here is derived from an EMBL/GenBank/DDBJ whole genome shotgun (WGS) entry which is preliminary data.</text>
</comment>
<sequence length="544" mass="59021">MSVEFSQAWLVDSLLVTTLLMAAILCVRKPVAKLFGPGVAYALWLVPAARLLMPSLEGDSVPLAENSQNISEAVRQSVLASVPSEASAGLTNSASSVVATVDFMALGITFWLGGAVLFFIIQMIRYASMRDDLLAEAEEIAQIDGVKVVASDVVAGPLAFGLFKRYIAVPLDFTKTYSPAERELALAHEMAHHKSGDLFANLVAFIILCLQWFNPVAWMSWDAFRFDQEAACDARVLAGKGAEERAIYGQALARTAFDGVPTFATALNSPKTIIERLRRLTMKDASTQRRLLGKLGILTAVAVILPLTATIVPAVVAQDQAAAEDGKAEVVKRNVKIIKIKKDGETVDVVGHDGDGEVTKVERDGKTFIFRTDKKLTEQEVEQWIEKAEKSRMEADKALAEADGARAEADIAQGAAESAAAAAEGARAAAEVGRREAIRVMTNMNIASYIPEIDIKEITKNCQEGQPVTTDVSGFDGQHRSRIRLVMCGKGQAKIARLEAIKGLREARGDIDKDKDIPETVRKEVVEKLEQQIRKLESQADKAD</sequence>
<evidence type="ECO:0000313" key="5">
    <source>
        <dbReference type="Proteomes" id="UP000320160"/>
    </source>
</evidence>
<keyword evidence="2" id="KW-0472">Membrane</keyword>
<feature type="transmembrane region" description="Helical" evidence="2">
    <location>
        <begin position="103"/>
        <end position="121"/>
    </location>
</feature>
<evidence type="ECO:0000259" key="3">
    <source>
        <dbReference type="Pfam" id="PF05569"/>
    </source>
</evidence>
<dbReference type="PANTHER" id="PTHR34978">
    <property type="entry name" value="POSSIBLE SENSOR-TRANSDUCER PROTEIN BLAR"/>
    <property type="match status" value="1"/>
</dbReference>
<evidence type="ECO:0000313" key="4">
    <source>
        <dbReference type="EMBL" id="TSB02536.1"/>
    </source>
</evidence>